<feature type="region of interest" description="Cytidylyltransferase" evidence="11">
    <location>
        <begin position="354"/>
        <end position="486"/>
    </location>
</feature>
<keyword evidence="15" id="KW-1185">Reference proteome</keyword>
<dbReference type="Proteomes" id="UP000066549">
    <property type="component" value="Chromosome"/>
</dbReference>
<name>A0A0H4J2Z8_9PROT</name>
<dbReference type="HAMAP" id="MF_01603">
    <property type="entry name" value="HldE"/>
    <property type="match status" value="1"/>
</dbReference>
<dbReference type="EC" id="2.7.1.167" evidence="11"/>
<keyword evidence="3 11" id="KW-0808">Transferase</keyword>
<dbReference type="GO" id="GO:0005524">
    <property type="term" value="F:ATP binding"/>
    <property type="evidence" value="ECO:0007669"/>
    <property type="project" value="UniProtKB-UniRule"/>
</dbReference>
<keyword evidence="7 11" id="KW-0067">ATP-binding</keyword>
<comment type="similarity">
    <text evidence="11">In the C-terminal section; belongs to the cytidylyltransferase family.</text>
</comment>
<dbReference type="GO" id="GO:0033785">
    <property type="term" value="F:heptose 7-phosphate kinase activity"/>
    <property type="evidence" value="ECO:0007669"/>
    <property type="project" value="UniProtKB-UniRule"/>
</dbReference>
<evidence type="ECO:0000259" key="13">
    <source>
        <dbReference type="Pfam" id="PF01467"/>
    </source>
</evidence>
<dbReference type="InterPro" id="IPR011611">
    <property type="entry name" value="PfkB_dom"/>
</dbReference>
<feature type="domain" description="Cytidyltransferase-like" evidence="13">
    <location>
        <begin position="354"/>
        <end position="479"/>
    </location>
</feature>
<evidence type="ECO:0000313" key="14">
    <source>
        <dbReference type="EMBL" id="AKO66143.1"/>
    </source>
</evidence>
<feature type="active site" evidence="11">
    <location>
        <position position="272"/>
    </location>
</feature>
<dbReference type="NCBIfam" id="TIGR02199">
    <property type="entry name" value="rfaE_dom_II"/>
    <property type="match status" value="1"/>
</dbReference>
<evidence type="ECO:0000313" key="15">
    <source>
        <dbReference type="Proteomes" id="UP000066549"/>
    </source>
</evidence>
<comment type="function">
    <text evidence="2 11">Catalyzes the ADP transfer from ATP to D-glycero-beta-D-manno-heptose 1-phosphate, yielding ADP-D-glycero-beta-D-manno-heptose.</text>
</comment>
<dbReference type="SUPFAM" id="SSF53613">
    <property type="entry name" value="Ribokinase-like"/>
    <property type="match status" value="1"/>
</dbReference>
<keyword evidence="9 11" id="KW-0119">Carbohydrate metabolism</keyword>
<evidence type="ECO:0000259" key="12">
    <source>
        <dbReference type="Pfam" id="PF00294"/>
    </source>
</evidence>
<comment type="catalytic activity">
    <reaction evidence="11">
        <text>D-glycero-beta-D-manno-heptose 7-phosphate + ATP = D-glycero-beta-D-manno-heptose 1,7-bisphosphate + ADP + H(+)</text>
        <dbReference type="Rhea" id="RHEA:27473"/>
        <dbReference type="ChEBI" id="CHEBI:15378"/>
        <dbReference type="ChEBI" id="CHEBI:30616"/>
        <dbReference type="ChEBI" id="CHEBI:60204"/>
        <dbReference type="ChEBI" id="CHEBI:60208"/>
        <dbReference type="ChEBI" id="CHEBI:456216"/>
        <dbReference type="EC" id="2.7.1.167"/>
    </reaction>
</comment>
<dbReference type="InterPro" id="IPR011914">
    <property type="entry name" value="RfaE_dom_II"/>
</dbReference>
<dbReference type="Gene3D" id="3.40.1190.20">
    <property type="match status" value="1"/>
</dbReference>
<evidence type="ECO:0000256" key="7">
    <source>
        <dbReference type="ARBA" id="ARBA00022840"/>
    </source>
</evidence>
<dbReference type="OrthoDB" id="9802794at2"/>
<keyword evidence="6 11" id="KW-0418">Kinase</keyword>
<dbReference type="EC" id="2.7.7.70" evidence="11"/>
<proteinExistence type="inferred from homology"/>
<comment type="similarity">
    <text evidence="11">In the N-terminal section; belongs to the carbohydrate kinase PfkB family.</text>
</comment>
<keyword evidence="8 11" id="KW-0511">Multifunctional enzyme</keyword>
<comment type="subunit">
    <text evidence="11">Homodimer.</text>
</comment>
<dbReference type="UniPathway" id="UPA00356">
    <property type="reaction ID" value="UER00437"/>
</dbReference>
<dbReference type="Gene3D" id="3.40.50.620">
    <property type="entry name" value="HUPs"/>
    <property type="match status" value="1"/>
</dbReference>
<dbReference type="Pfam" id="PF01467">
    <property type="entry name" value="CTP_transf_like"/>
    <property type="match status" value="1"/>
</dbReference>
<evidence type="ECO:0000256" key="1">
    <source>
        <dbReference type="ARBA" id="ARBA00002319"/>
    </source>
</evidence>
<dbReference type="InterPro" id="IPR004821">
    <property type="entry name" value="Cyt_trans-like"/>
</dbReference>
<comment type="function">
    <text evidence="1 11">Catalyzes the phosphorylation of D-glycero-D-manno-heptose 7-phosphate at the C-1 position to selectively form D-glycero-beta-D-manno-heptose-1,7-bisphosphate.</text>
</comment>
<feature type="region of interest" description="Ribokinase" evidence="11">
    <location>
        <begin position="1"/>
        <end position="326"/>
    </location>
</feature>
<evidence type="ECO:0000256" key="11">
    <source>
        <dbReference type="HAMAP-Rule" id="MF_01603"/>
    </source>
</evidence>
<dbReference type="Pfam" id="PF00294">
    <property type="entry name" value="PfkB"/>
    <property type="match status" value="1"/>
</dbReference>
<keyword evidence="4 11" id="KW-0548">Nucleotidyltransferase</keyword>
<dbReference type="PANTHER" id="PTHR46969">
    <property type="entry name" value="BIFUNCTIONAL PROTEIN HLDE"/>
    <property type="match status" value="1"/>
</dbReference>
<dbReference type="GO" id="GO:0005829">
    <property type="term" value="C:cytosol"/>
    <property type="evidence" value="ECO:0007669"/>
    <property type="project" value="TreeGrafter"/>
</dbReference>
<evidence type="ECO:0000256" key="8">
    <source>
        <dbReference type="ARBA" id="ARBA00023268"/>
    </source>
</evidence>
<evidence type="ECO:0000256" key="6">
    <source>
        <dbReference type="ARBA" id="ARBA00022777"/>
    </source>
</evidence>
<dbReference type="EMBL" id="CP011002">
    <property type="protein sequence ID" value="AKO66143.1"/>
    <property type="molecule type" value="Genomic_DNA"/>
</dbReference>
<evidence type="ECO:0000256" key="10">
    <source>
        <dbReference type="ARBA" id="ARBA00047428"/>
    </source>
</evidence>
<dbReference type="InterPro" id="IPR023030">
    <property type="entry name" value="Bifunc_HldE"/>
</dbReference>
<dbReference type="InterPro" id="IPR014729">
    <property type="entry name" value="Rossmann-like_a/b/a_fold"/>
</dbReference>
<dbReference type="GO" id="GO:0097171">
    <property type="term" value="P:ADP-L-glycero-beta-D-manno-heptose biosynthetic process"/>
    <property type="evidence" value="ECO:0007669"/>
    <property type="project" value="UniProtKB-UniPathway"/>
</dbReference>
<comment type="pathway">
    <text evidence="11">Nucleotide-sugar biosynthesis; ADP-L-glycero-beta-D-manno-heptose biosynthesis; ADP-L-glycero-beta-D-manno-heptose from D-glycero-beta-D-manno-heptose 7-phosphate: step 1/4.</text>
</comment>
<sequence>MNKLIFNDFLTRIKHNKKNILVIGDAMLDQYYFGSIDRISPEAPVPIFSVKEIENKLGGAANVVNNIINFGVKTFLVSSVAKDKSGELLLELLKQKKITSNIIFKKNDVTTTKIRSVVGNQQLLRQDFDAKLISLTKLEESKIINKINKNISVIILSDYGKGFLSPALCQKIISKANKEKIPVLVDPKGSDISKYKNAFAVTPNKKEALSFTYMGDGIHHEKTLNKIRKENNIKNIIETNGENGINLYSDECHKKFPAVSPKQVFDVSGAGDSVISSIAVSLHAGFNIESSLTLANIAAGTVISKIGTEPVSLDDLKDFFVTKDSNLKSNKIFKLDEMKSKAVQLKKLGKTIGFTNGCFDILHSGHVSYLNEAKKNVDFLILGLNTDSSIKKIKGSSRPIVDQQNRAQVLSGLSSVDAIVFFNENTPIKLIKTIQPHFLIKGNDYKVKEVVGHKEVKKWAGEVMLIDLIPGQSSTNIIKKINHSEK</sequence>
<reference evidence="14 15" key="1">
    <citation type="submission" date="2015-03" db="EMBL/GenBank/DDBJ databases">
        <title>Comparative analysis of the OM43 clade including a novel species from Red Sea uncovers genomic and metabolic diversity among marine methylotrophs.</title>
        <authorList>
            <person name="Jimenez-Infante F."/>
            <person name="Ngugi D.K."/>
            <person name="Vinu M."/>
            <person name="Alam I."/>
            <person name="Kamau A."/>
            <person name="Blom J."/>
            <person name="Bajic V.B."/>
            <person name="Stingl U."/>
        </authorList>
    </citation>
    <scope>NUCLEOTIDE SEQUENCE [LARGE SCALE GENOMIC DNA]</scope>
    <source>
        <strain evidence="14 15">MBRSH7</strain>
    </source>
</reference>
<dbReference type="InterPro" id="IPR011913">
    <property type="entry name" value="RfaE_dom_I"/>
</dbReference>
<dbReference type="CDD" id="cd01172">
    <property type="entry name" value="RfaE_like"/>
    <property type="match status" value="1"/>
</dbReference>
<evidence type="ECO:0000256" key="2">
    <source>
        <dbReference type="ARBA" id="ARBA00003753"/>
    </source>
</evidence>
<dbReference type="InterPro" id="IPR029056">
    <property type="entry name" value="Ribokinase-like"/>
</dbReference>
<dbReference type="GO" id="GO:0033786">
    <property type="term" value="F:heptose-1-phosphate adenylyltransferase activity"/>
    <property type="evidence" value="ECO:0007669"/>
    <property type="project" value="UniProtKB-UniRule"/>
</dbReference>
<evidence type="ECO:0000256" key="9">
    <source>
        <dbReference type="ARBA" id="ARBA00023277"/>
    </source>
</evidence>
<gene>
    <name evidence="11" type="primary">hldE</name>
    <name evidence="14" type="ORF">VI33_05505</name>
</gene>
<dbReference type="GO" id="GO:0016773">
    <property type="term" value="F:phosphotransferase activity, alcohol group as acceptor"/>
    <property type="evidence" value="ECO:0007669"/>
    <property type="project" value="InterPro"/>
</dbReference>
<feature type="domain" description="Carbohydrate kinase PfkB" evidence="12">
    <location>
        <begin position="18"/>
        <end position="310"/>
    </location>
</feature>
<dbReference type="SUPFAM" id="SSF52374">
    <property type="entry name" value="Nucleotidylyl transferase"/>
    <property type="match status" value="1"/>
</dbReference>
<organism evidence="14 15">
    <name type="scientific">Methylophilales bacterium MBRS-H7</name>
    <dbReference type="NCBI Taxonomy" id="1623450"/>
    <lineage>
        <taxon>Bacteria</taxon>
        <taxon>Pseudomonadati</taxon>
        <taxon>Pseudomonadota</taxon>
        <taxon>Betaproteobacteria</taxon>
        <taxon>Nitrosomonadales</taxon>
        <taxon>OM43 clade</taxon>
    </lineage>
</organism>
<dbReference type="PANTHER" id="PTHR46969:SF1">
    <property type="entry name" value="BIFUNCTIONAL PROTEIN HLDE"/>
    <property type="match status" value="1"/>
</dbReference>
<evidence type="ECO:0000256" key="3">
    <source>
        <dbReference type="ARBA" id="ARBA00022679"/>
    </source>
</evidence>
<comment type="pathway">
    <text evidence="11">Nucleotide-sugar biosynthesis; ADP-L-glycero-beta-D-manno-heptose biosynthesis; ADP-L-glycero-beta-D-manno-heptose from D-glycero-beta-D-manno-heptose 7-phosphate: step 3/4.</text>
</comment>
<dbReference type="PATRIC" id="fig|1623450.3.peg.1095"/>
<evidence type="ECO:0000256" key="4">
    <source>
        <dbReference type="ARBA" id="ARBA00022695"/>
    </source>
</evidence>
<dbReference type="NCBIfam" id="TIGR00125">
    <property type="entry name" value="cyt_tran_rel"/>
    <property type="match status" value="1"/>
</dbReference>
<dbReference type="AlphaFoldDB" id="A0A0H4J2Z8"/>
<feature type="binding site" evidence="11">
    <location>
        <begin position="204"/>
        <end position="207"/>
    </location>
    <ligand>
        <name>ATP</name>
        <dbReference type="ChEBI" id="CHEBI:30616"/>
    </ligand>
</feature>
<protein>
    <recommendedName>
        <fullName evidence="11">Bifunctional protein HldE</fullName>
    </recommendedName>
    <domain>
        <recommendedName>
            <fullName evidence="11">D-beta-D-heptose 7-phosphate kinase</fullName>
            <ecNumber evidence="11">2.7.1.167</ecNumber>
        </recommendedName>
        <alternativeName>
            <fullName evidence="11">D-beta-D-heptose 7-phosphotransferase</fullName>
        </alternativeName>
        <alternativeName>
            <fullName evidence="11">D-glycero-beta-D-manno-heptose-7-phosphate kinase</fullName>
        </alternativeName>
    </domain>
    <domain>
        <recommendedName>
            <fullName evidence="11">D-beta-D-heptose 1-phosphate adenylyltransferase</fullName>
            <ecNumber evidence="11">2.7.7.70</ecNumber>
        </recommendedName>
        <alternativeName>
            <fullName evidence="11">D-glycero-beta-D-manno-heptose 1-phosphate adenylyltransferase</fullName>
        </alternativeName>
    </domain>
</protein>
<keyword evidence="5 11" id="KW-0547">Nucleotide-binding</keyword>
<comment type="catalytic activity">
    <reaction evidence="10 11">
        <text>D-glycero-beta-D-manno-heptose 1-phosphate + ATP + H(+) = ADP-D-glycero-beta-D-manno-heptose + diphosphate</text>
        <dbReference type="Rhea" id="RHEA:27465"/>
        <dbReference type="ChEBI" id="CHEBI:15378"/>
        <dbReference type="ChEBI" id="CHEBI:30616"/>
        <dbReference type="ChEBI" id="CHEBI:33019"/>
        <dbReference type="ChEBI" id="CHEBI:59967"/>
        <dbReference type="ChEBI" id="CHEBI:61593"/>
        <dbReference type="EC" id="2.7.7.70"/>
    </reaction>
</comment>
<evidence type="ECO:0000256" key="5">
    <source>
        <dbReference type="ARBA" id="ARBA00022741"/>
    </source>
</evidence>
<accession>A0A0H4J2Z8</accession>